<accession>A0A170PS25</accession>
<proteinExistence type="inferred from homology"/>
<evidence type="ECO:0000256" key="1">
    <source>
        <dbReference type="ARBA" id="ARBA00006484"/>
    </source>
</evidence>
<dbReference type="PRINTS" id="PR00080">
    <property type="entry name" value="SDRFAMILY"/>
</dbReference>
<organism evidence="3">
    <name type="scientific">hydrothermal vent metagenome</name>
    <dbReference type="NCBI Taxonomy" id="652676"/>
    <lineage>
        <taxon>unclassified sequences</taxon>
        <taxon>metagenomes</taxon>
        <taxon>ecological metagenomes</taxon>
    </lineage>
</organism>
<dbReference type="EC" id="1.1.1.100" evidence="3"/>
<dbReference type="AlphaFoldDB" id="A0A170PS25"/>
<sequence>MTDSGFSLAEQRVLVTGASSGIGAAIASRLANAGATVVVVSRSGGVPESKGTMYSLVADLSEPEETDTVIERTVDMLGGLDILVNNAGRGDSMPFVDVDREYFNAYVGLNLWAPLRLCQHAYEYLAQSSDPSVVMIGSVDAERPSPGSVVYGATKGALSAATVALSKEWMAAGIRVNQVNPGLVDTQLTSQIVRSLKESGERINIVGRVGLPDEIAGLVHYLVAPVGRFANGTSFRIDGGALALGPFDRWQQ</sequence>
<comment type="similarity">
    <text evidence="1">Belongs to the short-chain dehydrogenases/reductases (SDR) family.</text>
</comment>
<protein>
    <submittedName>
        <fullName evidence="3">3-oxoacyl-[acyl-carrier protein] reductase</fullName>
        <ecNumber evidence="3">1.1.1.100</ecNumber>
    </submittedName>
</protein>
<name>A0A170PS25_9ZZZZ</name>
<dbReference type="FunFam" id="3.40.50.720:FF:000084">
    <property type="entry name" value="Short-chain dehydrogenase reductase"/>
    <property type="match status" value="1"/>
</dbReference>
<dbReference type="GO" id="GO:0004316">
    <property type="term" value="F:3-oxoacyl-[acyl-carrier-protein] reductase (NADPH) activity"/>
    <property type="evidence" value="ECO:0007669"/>
    <property type="project" value="UniProtKB-EC"/>
</dbReference>
<dbReference type="PRINTS" id="PR00081">
    <property type="entry name" value="GDHRDH"/>
</dbReference>
<dbReference type="Gene3D" id="3.40.50.720">
    <property type="entry name" value="NAD(P)-binding Rossmann-like Domain"/>
    <property type="match status" value="1"/>
</dbReference>
<dbReference type="CDD" id="cd05233">
    <property type="entry name" value="SDR_c"/>
    <property type="match status" value="1"/>
</dbReference>
<evidence type="ECO:0000256" key="2">
    <source>
        <dbReference type="ARBA" id="ARBA00023002"/>
    </source>
</evidence>
<dbReference type="InterPro" id="IPR002347">
    <property type="entry name" value="SDR_fam"/>
</dbReference>
<dbReference type="EMBL" id="CZRL01000104">
    <property type="protein sequence ID" value="CUS54376.1"/>
    <property type="molecule type" value="Genomic_DNA"/>
</dbReference>
<keyword evidence="2 3" id="KW-0560">Oxidoreductase</keyword>
<dbReference type="PANTHER" id="PTHR43639:SF1">
    <property type="entry name" value="SHORT-CHAIN DEHYDROGENASE_REDUCTASE FAMILY PROTEIN"/>
    <property type="match status" value="1"/>
</dbReference>
<gene>
    <name evidence="3" type="ORF">MGWOODY_XGa741</name>
</gene>
<reference evidence="3" key="1">
    <citation type="submission" date="2015-10" db="EMBL/GenBank/DDBJ databases">
        <authorList>
            <person name="Gilbert D.G."/>
        </authorList>
    </citation>
    <scope>NUCLEOTIDE SEQUENCE</scope>
</reference>
<evidence type="ECO:0000313" key="3">
    <source>
        <dbReference type="EMBL" id="CUS54376.1"/>
    </source>
</evidence>
<dbReference type="PANTHER" id="PTHR43639">
    <property type="entry name" value="OXIDOREDUCTASE, SHORT-CHAIN DEHYDROGENASE/REDUCTASE FAMILY (AFU_ORTHOLOGUE AFUA_5G02870)"/>
    <property type="match status" value="1"/>
</dbReference>
<dbReference type="Pfam" id="PF13561">
    <property type="entry name" value="adh_short_C2"/>
    <property type="match status" value="1"/>
</dbReference>
<dbReference type="SUPFAM" id="SSF51735">
    <property type="entry name" value="NAD(P)-binding Rossmann-fold domains"/>
    <property type="match status" value="1"/>
</dbReference>
<dbReference type="InterPro" id="IPR036291">
    <property type="entry name" value="NAD(P)-bd_dom_sf"/>
</dbReference>